<comment type="caution">
    <text evidence="3">The sequence shown here is derived from an EMBL/GenBank/DDBJ whole genome shotgun (WGS) entry which is preliminary data.</text>
</comment>
<accession>A0A1J4PV59</accession>
<dbReference type="AlphaFoldDB" id="A0A1J4PV59"/>
<dbReference type="EMBL" id="LBDA02000057">
    <property type="protein sequence ID" value="OIK24797.1"/>
    <property type="molecule type" value="Genomic_DNA"/>
</dbReference>
<protein>
    <recommendedName>
        <fullName evidence="2">DUF4253 domain-containing protein</fullName>
    </recommendedName>
</protein>
<dbReference type="Proteomes" id="UP000034838">
    <property type="component" value="Unassembled WGS sequence"/>
</dbReference>
<feature type="region of interest" description="Disordered" evidence="1">
    <location>
        <begin position="133"/>
        <end position="158"/>
    </location>
</feature>
<evidence type="ECO:0000259" key="2">
    <source>
        <dbReference type="Pfam" id="PF14062"/>
    </source>
</evidence>
<evidence type="ECO:0000313" key="4">
    <source>
        <dbReference type="Proteomes" id="UP000034838"/>
    </source>
</evidence>
<dbReference type="RefSeq" id="WP_046417275.1">
    <property type="nucleotide sequence ID" value="NZ_LBDA02000057.1"/>
</dbReference>
<dbReference type="OrthoDB" id="7839592at2"/>
<dbReference type="Pfam" id="PF14062">
    <property type="entry name" value="DUF4253"/>
    <property type="match status" value="1"/>
</dbReference>
<gene>
    <name evidence="3" type="ORF">VT52_024670</name>
</gene>
<name>A0A1J4PV59_9ACTN</name>
<feature type="domain" description="DUF4253" evidence="2">
    <location>
        <begin position="168"/>
        <end position="275"/>
    </location>
</feature>
<evidence type="ECO:0000256" key="1">
    <source>
        <dbReference type="SAM" id="MobiDB-lite"/>
    </source>
</evidence>
<dbReference type="InterPro" id="IPR025349">
    <property type="entry name" value="DUF4253"/>
</dbReference>
<evidence type="ECO:0000313" key="3">
    <source>
        <dbReference type="EMBL" id="OIK24797.1"/>
    </source>
</evidence>
<organism evidence="3 4">
    <name type="scientific">Streptomyces malaysiense</name>
    <dbReference type="NCBI Taxonomy" id="1428626"/>
    <lineage>
        <taxon>Bacteria</taxon>
        <taxon>Bacillati</taxon>
        <taxon>Actinomycetota</taxon>
        <taxon>Actinomycetes</taxon>
        <taxon>Kitasatosporales</taxon>
        <taxon>Streptomycetaceae</taxon>
        <taxon>Streptomyces</taxon>
    </lineage>
</organism>
<keyword evidence="4" id="KW-1185">Reference proteome</keyword>
<proteinExistence type="predicted"/>
<reference evidence="3" key="1">
    <citation type="submission" date="2016-10" db="EMBL/GenBank/DDBJ databases">
        <title>Genome sequence of Streptomyces malaysiense MUSC 136.</title>
        <authorList>
            <person name="Lee L.-H."/>
            <person name="Ser H.-L."/>
        </authorList>
    </citation>
    <scope>NUCLEOTIDE SEQUENCE [LARGE SCALE GENOMIC DNA]</scope>
    <source>
        <strain evidence="3">MUSC 136</strain>
    </source>
</reference>
<feature type="region of interest" description="Disordered" evidence="1">
    <location>
        <begin position="1"/>
        <end position="36"/>
    </location>
</feature>
<sequence>MATLPNPLPRLATDPSGRSLGLQLPPGRLLDTTENGPHHEPLLWLADKPAGPGTWTALGAPAARAGLLPVLVETGGSQGGPERWELMPDDVSYPGDHDPEEVLAEYWEGDEESDPDDELGYVVEPFGPKWPGLAPPKKLSADPSTRAARAADELTADQGQSVFPSPHLALVPARRSADIPAAIGWSGSLNHENDVARLCAVLRSWEDRFGIRVVALGFDALLLSVAAPPADLAEAEAVAAEHFAFCPDNITQGADTLRAYAKELVGETTWFFWWD</sequence>